<feature type="domain" description="Flagellin N-terminal" evidence="5">
    <location>
        <begin position="4"/>
        <end position="140"/>
    </location>
</feature>
<evidence type="ECO:0000259" key="5">
    <source>
        <dbReference type="Pfam" id="PF00669"/>
    </source>
</evidence>
<proteinExistence type="inferred from homology"/>
<dbReference type="EMBL" id="FRAE01000027">
    <property type="protein sequence ID" value="SHK01550.1"/>
    <property type="molecule type" value="Genomic_DNA"/>
</dbReference>
<evidence type="ECO:0000256" key="1">
    <source>
        <dbReference type="ARBA" id="ARBA00004365"/>
    </source>
</evidence>
<dbReference type="InterPro" id="IPR013384">
    <property type="entry name" value="Flagell_FlgL"/>
</dbReference>
<keyword evidence="4" id="KW-0175">Coiled coil</keyword>
<dbReference type="InterPro" id="IPR001492">
    <property type="entry name" value="Flagellin"/>
</dbReference>
<protein>
    <submittedName>
        <fullName evidence="7">Flagellar hook-associated protein 3 FlgL</fullName>
    </submittedName>
</protein>
<dbReference type="STRING" id="1123349.SAMN02744037_01429"/>
<comment type="similarity">
    <text evidence="2">Belongs to the bacterial flagellin family.</text>
</comment>
<keyword evidence="7" id="KW-0282">Flagellum</keyword>
<organism evidence="7 8">
    <name type="scientific">Tepidibacter formicigenes DSM 15518</name>
    <dbReference type="NCBI Taxonomy" id="1123349"/>
    <lineage>
        <taxon>Bacteria</taxon>
        <taxon>Bacillati</taxon>
        <taxon>Bacillota</taxon>
        <taxon>Clostridia</taxon>
        <taxon>Peptostreptococcales</taxon>
        <taxon>Peptostreptococcaceae</taxon>
        <taxon>Tepidibacter</taxon>
    </lineage>
</organism>
<keyword evidence="8" id="KW-1185">Reference proteome</keyword>
<feature type="coiled-coil region" evidence="4">
    <location>
        <begin position="206"/>
        <end position="233"/>
    </location>
</feature>
<keyword evidence="7" id="KW-0969">Cilium</keyword>
<evidence type="ECO:0000256" key="4">
    <source>
        <dbReference type="SAM" id="Coils"/>
    </source>
</evidence>
<dbReference type="OrthoDB" id="9758307at2"/>
<sequence length="437" mass="49245">MRITNSMMVSRMMMNINKNMARMDKIYNDYTSGKRIHRPSDNPVLVARSLKIHTDIAENDQFKRNVDDAYSILDKTETSLKELNNVLHRVRELTTQASNGVLTPEDTMKIESEIKQIKEQIVKISNDTYVGRHIFSGYETDKPYLNENGTNNINLDKEIRSNSLNLPIAIAAAPNNEFKLNITGIIKSDGTKYTGEYTVQLPNKTYDGTINTLEDLKNDLQNALNTAQDITKTPAEDIPDPYKGNFEVTVENNQIVIKNSKVEDNQKFALKSDTLDLKNLGFEKLNISESTEKIDYHIGISASISINIRGDELFGPVVDSDNDNIPDKTIMDTMNELIGLLENGDTEEISKKLDEIDAHMNNVSKVRAAVGARTNTVETIRNRIEDTKVNFTNLLSQTEDTDMAEASMQFMMADSVYRASLNIGAKIIQPSLMDFIR</sequence>
<dbReference type="RefSeq" id="WP_072888600.1">
    <property type="nucleotide sequence ID" value="NZ_FRAE01000027.1"/>
</dbReference>
<dbReference type="Gene3D" id="1.20.1330.10">
    <property type="entry name" value="f41 fragment of flagellin, N-terminal domain"/>
    <property type="match status" value="2"/>
</dbReference>
<dbReference type="NCBIfam" id="TIGR02550">
    <property type="entry name" value="flagell_flgL"/>
    <property type="match status" value="1"/>
</dbReference>
<evidence type="ECO:0000313" key="8">
    <source>
        <dbReference type="Proteomes" id="UP000242497"/>
    </source>
</evidence>
<dbReference type="GO" id="GO:0009424">
    <property type="term" value="C:bacterial-type flagellum hook"/>
    <property type="evidence" value="ECO:0007669"/>
    <property type="project" value="InterPro"/>
</dbReference>
<dbReference type="PANTHER" id="PTHR42792:SF1">
    <property type="entry name" value="FLAGELLAR HOOK-ASSOCIATED PROTEIN 3"/>
    <property type="match status" value="1"/>
</dbReference>
<dbReference type="Pfam" id="PF00700">
    <property type="entry name" value="Flagellin_C"/>
    <property type="match status" value="1"/>
</dbReference>
<comment type="subcellular location">
    <subcellularLocation>
        <location evidence="1">Bacterial flagellum</location>
    </subcellularLocation>
</comment>
<gene>
    <name evidence="7" type="ORF">SAMN02744037_01429</name>
</gene>
<dbReference type="SUPFAM" id="SSF64518">
    <property type="entry name" value="Phase 1 flagellin"/>
    <property type="match status" value="1"/>
</dbReference>
<name>A0A1M6P0X3_9FIRM</name>
<dbReference type="InterPro" id="IPR046358">
    <property type="entry name" value="Flagellin_C"/>
</dbReference>
<feature type="domain" description="Flagellin C-terminal" evidence="6">
    <location>
        <begin position="353"/>
        <end position="429"/>
    </location>
</feature>
<evidence type="ECO:0000259" key="6">
    <source>
        <dbReference type="Pfam" id="PF00700"/>
    </source>
</evidence>
<dbReference type="GO" id="GO:0005198">
    <property type="term" value="F:structural molecule activity"/>
    <property type="evidence" value="ECO:0007669"/>
    <property type="project" value="InterPro"/>
</dbReference>
<dbReference type="Proteomes" id="UP000242497">
    <property type="component" value="Unassembled WGS sequence"/>
</dbReference>
<dbReference type="PRINTS" id="PR00207">
    <property type="entry name" value="FLAGELLIN"/>
</dbReference>
<dbReference type="InterPro" id="IPR001029">
    <property type="entry name" value="Flagellin_N"/>
</dbReference>
<dbReference type="Pfam" id="PF00669">
    <property type="entry name" value="Flagellin_N"/>
    <property type="match status" value="1"/>
</dbReference>
<dbReference type="AlphaFoldDB" id="A0A1M6P0X3"/>
<evidence type="ECO:0000256" key="3">
    <source>
        <dbReference type="ARBA" id="ARBA00023143"/>
    </source>
</evidence>
<dbReference type="GO" id="GO:0071973">
    <property type="term" value="P:bacterial-type flagellum-dependent cell motility"/>
    <property type="evidence" value="ECO:0007669"/>
    <property type="project" value="InterPro"/>
</dbReference>
<evidence type="ECO:0000256" key="2">
    <source>
        <dbReference type="ARBA" id="ARBA00005709"/>
    </source>
</evidence>
<dbReference type="PANTHER" id="PTHR42792">
    <property type="entry name" value="FLAGELLIN"/>
    <property type="match status" value="1"/>
</dbReference>
<reference evidence="8" key="1">
    <citation type="submission" date="2016-11" db="EMBL/GenBank/DDBJ databases">
        <authorList>
            <person name="Varghese N."/>
            <person name="Submissions S."/>
        </authorList>
    </citation>
    <scope>NUCLEOTIDE SEQUENCE [LARGE SCALE GENOMIC DNA]</scope>
    <source>
        <strain evidence="8">DSM 15518</strain>
    </source>
</reference>
<keyword evidence="7" id="KW-0966">Cell projection</keyword>
<keyword evidence="3" id="KW-0975">Bacterial flagellum</keyword>
<evidence type="ECO:0000313" key="7">
    <source>
        <dbReference type="EMBL" id="SHK01550.1"/>
    </source>
</evidence>
<accession>A0A1M6P0X3</accession>